<evidence type="ECO:0000256" key="3">
    <source>
        <dbReference type="ARBA" id="ARBA00022642"/>
    </source>
</evidence>
<dbReference type="HOGENOM" id="CLU_069765_1_1_9"/>
<dbReference type="GO" id="GO:0005524">
    <property type="term" value="F:ATP binding"/>
    <property type="evidence" value="ECO:0007669"/>
    <property type="project" value="UniProtKB-KW"/>
</dbReference>
<evidence type="ECO:0000313" key="12">
    <source>
        <dbReference type="EMBL" id="AGA70434.1"/>
    </source>
</evidence>
<dbReference type="Proteomes" id="UP000010797">
    <property type="component" value="Chromosome"/>
</dbReference>
<dbReference type="EC" id="2.7.7.18" evidence="10"/>
<keyword evidence="8 10" id="KW-0520">NAD</keyword>
<dbReference type="AlphaFoldDB" id="L0F9C6"/>
<dbReference type="NCBIfam" id="NF000840">
    <property type="entry name" value="PRK00071.1-3"/>
    <property type="match status" value="1"/>
</dbReference>
<keyword evidence="6 10" id="KW-0547">Nucleotide-binding</keyword>
<dbReference type="CDD" id="cd02165">
    <property type="entry name" value="NMNAT"/>
    <property type="match status" value="1"/>
</dbReference>
<dbReference type="HAMAP" id="MF_00244">
    <property type="entry name" value="NaMN_adenylyltr"/>
    <property type="match status" value="1"/>
</dbReference>
<dbReference type="InterPro" id="IPR014729">
    <property type="entry name" value="Rossmann-like_a/b/a_fold"/>
</dbReference>
<keyword evidence="5 10" id="KW-0548">Nucleotidyltransferase</keyword>
<evidence type="ECO:0000256" key="8">
    <source>
        <dbReference type="ARBA" id="ARBA00023027"/>
    </source>
</evidence>
<evidence type="ECO:0000256" key="9">
    <source>
        <dbReference type="ARBA" id="ARBA00048721"/>
    </source>
</evidence>
<dbReference type="InterPro" id="IPR005248">
    <property type="entry name" value="NadD/NMNAT"/>
</dbReference>
<evidence type="ECO:0000259" key="11">
    <source>
        <dbReference type="Pfam" id="PF01467"/>
    </source>
</evidence>
<dbReference type="Pfam" id="PF01467">
    <property type="entry name" value="CTP_transf_like"/>
    <property type="match status" value="1"/>
</dbReference>
<gene>
    <name evidence="10" type="primary">nadD</name>
    <name evidence="12" type="ordered locus">Desdi_3029</name>
</gene>
<dbReference type="PANTHER" id="PTHR39321:SF3">
    <property type="entry name" value="PHOSPHOPANTETHEINE ADENYLYLTRANSFERASE"/>
    <property type="match status" value="1"/>
</dbReference>
<comment type="pathway">
    <text evidence="2 10">Cofactor biosynthesis; NAD(+) biosynthesis; deamido-NAD(+) from nicotinate D-ribonucleotide: step 1/1.</text>
</comment>
<dbReference type="GO" id="GO:0009435">
    <property type="term" value="P:NAD+ biosynthetic process"/>
    <property type="evidence" value="ECO:0007669"/>
    <property type="project" value="UniProtKB-UniRule"/>
</dbReference>
<evidence type="ECO:0000256" key="6">
    <source>
        <dbReference type="ARBA" id="ARBA00022741"/>
    </source>
</evidence>
<evidence type="ECO:0000256" key="2">
    <source>
        <dbReference type="ARBA" id="ARBA00005019"/>
    </source>
</evidence>
<evidence type="ECO:0000256" key="10">
    <source>
        <dbReference type="HAMAP-Rule" id="MF_00244"/>
    </source>
</evidence>
<dbReference type="SUPFAM" id="SSF52374">
    <property type="entry name" value="Nucleotidylyl transferase"/>
    <property type="match status" value="1"/>
</dbReference>
<proteinExistence type="inferred from homology"/>
<dbReference type="InterPro" id="IPR004821">
    <property type="entry name" value="Cyt_trans-like"/>
</dbReference>
<dbReference type="EMBL" id="CP003344">
    <property type="protein sequence ID" value="AGA70434.1"/>
    <property type="molecule type" value="Genomic_DNA"/>
</dbReference>
<evidence type="ECO:0000256" key="7">
    <source>
        <dbReference type="ARBA" id="ARBA00022840"/>
    </source>
</evidence>
<dbReference type="eggNOG" id="COG1057">
    <property type="taxonomic scope" value="Bacteria"/>
</dbReference>
<keyword evidence="4 10" id="KW-0808">Transferase</keyword>
<reference evidence="13" key="1">
    <citation type="submission" date="2012-02" db="EMBL/GenBank/DDBJ databases">
        <title>Complete sequence of Desulfitobacterium dichloroeliminans LMG P-21439.</title>
        <authorList>
            <person name="Lucas S."/>
            <person name="Han J."/>
            <person name="Lapidus A."/>
            <person name="Cheng J.-F."/>
            <person name="Goodwin L."/>
            <person name="Pitluck S."/>
            <person name="Peters L."/>
            <person name="Ovchinnikova G."/>
            <person name="Teshima H."/>
            <person name="Detter J.C."/>
            <person name="Han C."/>
            <person name="Tapia R."/>
            <person name="Land M."/>
            <person name="Hauser L."/>
            <person name="Kyrpides N."/>
            <person name="Ivanova N."/>
            <person name="Pagani I."/>
            <person name="Kruse T."/>
            <person name="de Vos W.M."/>
            <person name="Boon N."/>
            <person name="Smidt H."/>
            <person name="Woyke T."/>
        </authorList>
    </citation>
    <scope>NUCLEOTIDE SEQUENCE [LARGE SCALE GENOMIC DNA]</scope>
    <source>
        <strain evidence="13">LMG P-21439 / DCA1</strain>
    </source>
</reference>
<dbReference type="NCBIfam" id="TIGR00482">
    <property type="entry name" value="nicotinate (nicotinamide) nucleotide adenylyltransferase"/>
    <property type="match status" value="1"/>
</dbReference>
<evidence type="ECO:0000313" key="13">
    <source>
        <dbReference type="Proteomes" id="UP000010797"/>
    </source>
</evidence>
<dbReference type="PANTHER" id="PTHR39321">
    <property type="entry name" value="NICOTINATE-NUCLEOTIDE ADENYLYLTRANSFERASE-RELATED"/>
    <property type="match status" value="1"/>
</dbReference>
<dbReference type="GO" id="GO:0004515">
    <property type="term" value="F:nicotinate-nucleotide adenylyltransferase activity"/>
    <property type="evidence" value="ECO:0007669"/>
    <property type="project" value="UniProtKB-UniRule"/>
</dbReference>
<protein>
    <recommendedName>
        <fullName evidence="10">Probable nicotinate-nucleotide adenylyltransferase</fullName>
        <ecNumber evidence="10">2.7.7.18</ecNumber>
    </recommendedName>
    <alternativeName>
        <fullName evidence="10">Deamido-NAD(+) diphosphorylase</fullName>
    </alternativeName>
    <alternativeName>
        <fullName evidence="10">Deamido-NAD(+) pyrophosphorylase</fullName>
    </alternativeName>
    <alternativeName>
        <fullName evidence="10">Nicotinate mononucleotide adenylyltransferase</fullName>
        <shortName evidence="10">NaMN adenylyltransferase</shortName>
    </alternativeName>
</protein>
<feature type="domain" description="Cytidyltransferase-like" evidence="11">
    <location>
        <begin position="17"/>
        <end position="185"/>
    </location>
</feature>
<dbReference type="STRING" id="871963.Desdi_3029"/>
<comment type="catalytic activity">
    <reaction evidence="9 10">
        <text>nicotinate beta-D-ribonucleotide + ATP + H(+) = deamido-NAD(+) + diphosphate</text>
        <dbReference type="Rhea" id="RHEA:22860"/>
        <dbReference type="ChEBI" id="CHEBI:15378"/>
        <dbReference type="ChEBI" id="CHEBI:30616"/>
        <dbReference type="ChEBI" id="CHEBI:33019"/>
        <dbReference type="ChEBI" id="CHEBI:57502"/>
        <dbReference type="ChEBI" id="CHEBI:58437"/>
        <dbReference type="EC" id="2.7.7.18"/>
    </reaction>
</comment>
<evidence type="ECO:0000256" key="5">
    <source>
        <dbReference type="ARBA" id="ARBA00022695"/>
    </source>
</evidence>
<sequence>MDPMSNKFVGSPKRLGIMGGTFDPLHYGHLVAAEMARHEFSLEKVVFIPTGNAPHKIGRRITAPRDRYEMVKRAIADNVFFEISDLEIERKGYSYTVDTLRQLHGIYPDHELYFITGVDAFREIFTWRDVQSVLSLSHFIGASRPGFAPDEFLLEFERKYPEFIPHIHLFDVPALAISSTDIRSRVKEGKPIRYLLPEPVRIYVEEAGLYVI</sequence>
<comment type="similarity">
    <text evidence="10">Belongs to the NadD family.</text>
</comment>
<evidence type="ECO:0000256" key="4">
    <source>
        <dbReference type="ARBA" id="ARBA00022679"/>
    </source>
</evidence>
<accession>L0F9C6</accession>
<keyword evidence="3 10" id="KW-0662">Pyridine nucleotide biosynthesis</keyword>
<dbReference type="UniPathway" id="UPA00253">
    <property type="reaction ID" value="UER00332"/>
</dbReference>
<dbReference type="NCBIfam" id="TIGR00125">
    <property type="entry name" value="cyt_tran_rel"/>
    <property type="match status" value="1"/>
</dbReference>
<organism evidence="12 13">
    <name type="scientific">Desulfitobacterium dichloroeliminans (strain LMG P-21439 / DCA1)</name>
    <dbReference type="NCBI Taxonomy" id="871963"/>
    <lineage>
        <taxon>Bacteria</taxon>
        <taxon>Bacillati</taxon>
        <taxon>Bacillota</taxon>
        <taxon>Clostridia</taxon>
        <taxon>Eubacteriales</taxon>
        <taxon>Desulfitobacteriaceae</taxon>
        <taxon>Desulfitobacterium</taxon>
    </lineage>
</organism>
<dbReference type="KEGG" id="ddl:Desdi_3029"/>
<keyword evidence="13" id="KW-1185">Reference proteome</keyword>
<name>L0F9C6_DESDL</name>
<keyword evidence="7 10" id="KW-0067">ATP-binding</keyword>
<dbReference type="Gene3D" id="3.40.50.620">
    <property type="entry name" value="HUPs"/>
    <property type="match status" value="1"/>
</dbReference>
<evidence type="ECO:0000256" key="1">
    <source>
        <dbReference type="ARBA" id="ARBA00002324"/>
    </source>
</evidence>
<comment type="function">
    <text evidence="1 10">Catalyzes the reversible adenylation of nicotinate mononucleotide (NaMN) to nicotinic acid adenine dinucleotide (NaAD).</text>
</comment>